<feature type="chain" id="PRO_5001937432" evidence="1">
    <location>
        <begin position="27"/>
        <end position="73"/>
    </location>
</feature>
<proteinExistence type="predicted"/>
<dbReference type="EMBL" id="GBRA01000065">
    <property type="protein sequence ID" value="JAC94729.1"/>
    <property type="molecule type" value="Transcribed_RNA"/>
</dbReference>
<feature type="signal peptide" evidence="1">
    <location>
        <begin position="1"/>
        <end position="26"/>
    </location>
</feature>
<dbReference type="AlphaFoldDB" id="A0A098LXS2"/>
<name>A0A098LXS2_GEMSP</name>
<accession>A0A098LXS2</accession>
<organism evidence="2">
    <name type="scientific">Gemmula speciosa</name>
    <name type="common">Splendid gem-turris</name>
    <name type="synonym">Pleurotoma speciosa</name>
    <dbReference type="NCBI Taxonomy" id="439592"/>
    <lineage>
        <taxon>Eukaryota</taxon>
        <taxon>Metazoa</taxon>
        <taxon>Spiralia</taxon>
        <taxon>Lophotrochozoa</taxon>
        <taxon>Mollusca</taxon>
        <taxon>Gastropoda</taxon>
        <taxon>Caenogastropoda</taxon>
        <taxon>Neogastropoda</taxon>
        <taxon>Conoidea</taxon>
        <taxon>Turridae</taxon>
        <taxon>Gemmula</taxon>
    </lineage>
</organism>
<evidence type="ECO:0000313" key="2">
    <source>
        <dbReference type="EMBL" id="JAC94729.1"/>
    </source>
</evidence>
<evidence type="ECO:0000256" key="1">
    <source>
        <dbReference type="SAM" id="SignalP"/>
    </source>
</evidence>
<keyword evidence="1" id="KW-0732">Signal</keyword>
<reference evidence="2" key="2">
    <citation type="submission" date="2014-09" db="EMBL/GenBank/DDBJ databases">
        <authorList>
            <person name="Gonzales D.T.T."/>
            <person name="Saloma C.P."/>
        </authorList>
    </citation>
    <scope>NUCLEOTIDE SEQUENCE</scope>
    <source>
        <tissue evidence="2">Venom duct</tissue>
    </source>
</reference>
<protein>
    <submittedName>
        <fullName evidence="2">Gsp_65 putative toxin</fullName>
    </submittedName>
</protein>
<reference evidence="2" key="1">
    <citation type="journal article" date="2014" name="Toxicon">
        <title>A bioinformatics survey for conotoxin-like sequences in three turrid snail venom duct transcriptomes.</title>
        <authorList>
            <person name="Gonzales D.T."/>
            <person name="Saloma C.P."/>
        </authorList>
    </citation>
    <scope>NUCLEOTIDE SEQUENCE</scope>
    <source>
        <tissue evidence="2">Venom duct</tissue>
    </source>
</reference>
<sequence>MLRLTSTSCLLLAIFILGQMVHESRSCPGDGEPCGYSSYCCEKLCCNFANVCREPRCYGKRLDSILKGWLSKH</sequence>